<comment type="caution">
    <text evidence="2">The sequence shown here is derived from an EMBL/GenBank/DDBJ whole genome shotgun (WGS) entry which is preliminary data.</text>
</comment>
<organism evidence="2 3">
    <name type="scientific">Candidatus Collierbacteria bacterium CG10_big_fil_rev_8_21_14_0_10_43_36</name>
    <dbReference type="NCBI Taxonomy" id="1974534"/>
    <lineage>
        <taxon>Bacteria</taxon>
        <taxon>Candidatus Collieribacteriota</taxon>
    </lineage>
</organism>
<keyword evidence="1" id="KW-1133">Transmembrane helix</keyword>
<proteinExistence type="predicted"/>
<evidence type="ECO:0000313" key="2">
    <source>
        <dbReference type="EMBL" id="PIR99870.1"/>
    </source>
</evidence>
<keyword evidence="1" id="KW-0472">Membrane</keyword>
<dbReference type="EMBL" id="PFAE01000025">
    <property type="protein sequence ID" value="PIR99870.1"/>
    <property type="molecule type" value="Genomic_DNA"/>
</dbReference>
<dbReference type="AlphaFoldDB" id="A0A2H0VNH2"/>
<dbReference type="Proteomes" id="UP000230730">
    <property type="component" value="Unassembled WGS sequence"/>
</dbReference>
<evidence type="ECO:0000313" key="3">
    <source>
        <dbReference type="Proteomes" id="UP000230730"/>
    </source>
</evidence>
<keyword evidence="1" id="KW-0812">Transmembrane</keyword>
<accession>A0A2H0VNH2</accession>
<protein>
    <submittedName>
        <fullName evidence="2">Uncharacterized protein</fullName>
    </submittedName>
</protein>
<evidence type="ECO:0000256" key="1">
    <source>
        <dbReference type="SAM" id="Phobius"/>
    </source>
</evidence>
<sequence>MENQINVGSQKAQQIRQNPVIQPTPIPEKPKVNYWMITTIILVVFFVVSISLLFYFLSRNHNTFSTFQNQTENPQSKTTPTQTIPEKPISVRILGIKDNKLNEFNIINNSFNNLNIPMDPKWTYRLSPDKKKIFISTYELWTEGNQQANFYVYSLGGQKLYEGRPKLGNGYDSVGLQYSSGFGREYFTWDNKSEGILYMISGTVSRVTDGIGEAKKVQFRYISLADGVDTSMYDEQKDYGETEDTISGYLPESNLVIRSFIGSPGVTTNAYTINIKTKAKQDIISFNTSQTHLEKKISPDGKFVVGIVSNIDSAVYLQKDNPFSVFVKSTTNPNQKFDLSSLAKYTPDGSFLKSGDDIFFIDNQTVAAIHYRGDELGRIDVIDFVNSKVLSTIETKTLDQSRLKVKSLEMIVSIDDGYVLTDKRIITANSEVYLPENFIPVSVFQ</sequence>
<gene>
    <name evidence="2" type="ORF">COT86_01590</name>
</gene>
<reference evidence="3" key="1">
    <citation type="submission" date="2017-09" db="EMBL/GenBank/DDBJ databases">
        <title>Depth-based differentiation of microbial function through sediment-hosted aquifers and enrichment of novel symbionts in the deep terrestrial subsurface.</title>
        <authorList>
            <person name="Probst A.J."/>
            <person name="Ladd B."/>
            <person name="Jarett J.K."/>
            <person name="Geller-Mcgrath D.E."/>
            <person name="Sieber C.M.K."/>
            <person name="Emerson J.B."/>
            <person name="Anantharaman K."/>
            <person name="Thomas B.C."/>
            <person name="Malmstrom R."/>
            <person name="Stieglmeier M."/>
            <person name="Klingl A."/>
            <person name="Woyke T."/>
            <person name="Ryan C.M."/>
            <person name="Banfield J.F."/>
        </authorList>
    </citation>
    <scope>NUCLEOTIDE SEQUENCE [LARGE SCALE GENOMIC DNA]</scope>
</reference>
<name>A0A2H0VNH2_9BACT</name>
<feature type="transmembrane region" description="Helical" evidence="1">
    <location>
        <begin position="34"/>
        <end position="57"/>
    </location>
</feature>